<dbReference type="Proteomes" id="UP000198755">
    <property type="component" value="Unassembled WGS sequence"/>
</dbReference>
<keyword evidence="2" id="KW-1185">Reference proteome</keyword>
<dbReference type="AlphaFoldDB" id="A0A1I4CHV8"/>
<accession>A0A1I4CHV8</accession>
<evidence type="ECO:0000313" key="1">
    <source>
        <dbReference type="EMBL" id="SFK80814.1"/>
    </source>
</evidence>
<evidence type="ECO:0000313" key="2">
    <source>
        <dbReference type="Proteomes" id="UP000198755"/>
    </source>
</evidence>
<dbReference type="STRING" id="1612308.SAMN05444581_1235"/>
<organism evidence="1 2">
    <name type="scientific">Methylocapsa palsarum</name>
    <dbReference type="NCBI Taxonomy" id="1612308"/>
    <lineage>
        <taxon>Bacteria</taxon>
        <taxon>Pseudomonadati</taxon>
        <taxon>Pseudomonadota</taxon>
        <taxon>Alphaproteobacteria</taxon>
        <taxon>Hyphomicrobiales</taxon>
        <taxon>Beijerinckiaceae</taxon>
        <taxon>Methylocapsa</taxon>
    </lineage>
</organism>
<reference evidence="1 2" key="1">
    <citation type="submission" date="2016-10" db="EMBL/GenBank/DDBJ databases">
        <authorList>
            <person name="de Groot N.N."/>
        </authorList>
    </citation>
    <scope>NUCLEOTIDE SEQUENCE [LARGE SCALE GENOMIC DNA]</scope>
    <source>
        <strain evidence="1 2">NE2</strain>
    </source>
</reference>
<gene>
    <name evidence="1" type="ORF">SAMN05444581_1235</name>
</gene>
<proteinExistence type="predicted"/>
<protein>
    <submittedName>
        <fullName evidence="1">Uncharacterized protein</fullName>
    </submittedName>
</protein>
<dbReference type="EMBL" id="FOSN01000023">
    <property type="protein sequence ID" value="SFK80814.1"/>
    <property type="molecule type" value="Genomic_DNA"/>
</dbReference>
<sequence length="55" mass="5774">MILSGAALLVLFAFVTICGACWRKSCGTGTLRSRALPPITRIAPCTLLVRALGGR</sequence>
<name>A0A1I4CHV8_9HYPH</name>